<sequence length="53" mass="5983">METAFSIGVINHILYSCIYIFSSIVCHDCFSGTHIMPSLTTTQVISKTRQEEE</sequence>
<name>A0A6A6VZW1_9PEZI</name>
<dbReference type="RefSeq" id="XP_033596802.1">
    <property type="nucleotide sequence ID" value="XM_033739212.1"/>
</dbReference>
<reference evidence="1" key="1">
    <citation type="journal article" date="2020" name="Stud. Mycol.">
        <title>101 Dothideomycetes genomes: a test case for predicting lifestyles and emergence of pathogens.</title>
        <authorList>
            <person name="Haridas S."/>
            <person name="Albert R."/>
            <person name="Binder M."/>
            <person name="Bloem J."/>
            <person name="Labutti K."/>
            <person name="Salamov A."/>
            <person name="Andreopoulos B."/>
            <person name="Baker S."/>
            <person name="Barry K."/>
            <person name="Bills G."/>
            <person name="Bluhm B."/>
            <person name="Cannon C."/>
            <person name="Castanera R."/>
            <person name="Culley D."/>
            <person name="Daum C."/>
            <person name="Ezra D."/>
            <person name="Gonzalez J."/>
            <person name="Henrissat B."/>
            <person name="Kuo A."/>
            <person name="Liang C."/>
            <person name="Lipzen A."/>
            <person name="Lutzoni F."/>
            <person name="Magnuson J."/>
            <person name="Mondo S."/>
            <person name="Nolan M."/>
            <person name="Ohm R."/>
            <person name="Pangilinan J."/>
            <person name="Park H.-J."/>
            <person name="Ramirez L."/>
            <person name="Alfaro M."/>
            <person name="Sun H."/>
            <person name="Tritt A."/>
            <person name="Yoshinaga Y."/>
            <person name="Zwiers L.-H."/>
            <person name="Turgeon B."/>
            <person name="Goodwin S."/>
            <person name="Spatafora J."/>
            <person name="Crous P."/>
            <person name="Grigoriev I."/>
        </authorList>
    </citation>
    <scope>NUCLEOTIDE SEQUENCE</scope>
    <source>
        <strain evidence="1">CBS 121739</strain>
    </source>
</reference>
<dbReference type="GeneID" id="54480266"/>
<dbReference type="AlphaFoldDB" id="A0A6A6VZW1"/>
<organism evidence="1 2">
    <name type="scientific">Pseudovirgaria hyperparasitica</name>
    <dbReference type="NCBI Taxonomy" id="470096"/>
    <lineage>
        <taxon>Eukaryota</taxon>
        <taxon>Fungi</taxon>
        <taxon>Dikarya</taxon>
        <taxon>Ascomycota</taxon>
        <taxon>Pezizomycotina</taxon>
        <taxon>Dothideomycetes</taxon>
        <taxon>Dothideomycetes incertae sedis</taxon>
        <taxon>Acrospermales</taxon>
        <taxon>Acrospermaceae</taxon>
        <taxon>Pseudovirgaria</taxon>
    </lineage>
</organism>
<evidence type="ECO:0000313" key="2">
    <source>
        <dbReference type="Proteomes" id="UP000799437"/>
    </source>
</evidence>
<proteinExistence type="predicted"/>
<protein>
    <submittedName>
        <fullName evidence="1">Uncharacterized protein</fullName>
    </submittedName>
</protein>
<dbReference type="EMBL" id="ML996580">
    <property type="protein sequence ID" value="KAF2754351.1"/>
    <property type="molecule type" value="Genomic_DNA"/>
</dbReference>
<gene>
    <name evidence="1" type="ORF">EJ05DRAFT_138814</name>
</gene>
<keyword evidence="2" id="KW-1185">Reference proteome</keyword>
<dbReference type="Proteomes" id="UP000799437">
    <property type="component" value="Unassembled WGS sequence"/>
</dbReference>
<accession>A0A6A6VZW1</accession>
<evidence type="ECO:0000313" key="1">
    <source>
        <dbReference type="EMBL" id="KAF2754351.1"/>
    </source>
</evidence>